<accession>A0RVG1</accession>
<dbReference type="InterPro" id="IPR027417">
    <property type="entry name" value="P-loop_NTPase"/>
</dbReference>
<dbReference type="HOGENOM" id="CLU_326161_0_0_2"/>
<feature type="domain" description="Helicase HerA central" evidence="6">
    <location>
        <begin position="48"/>
        <end position="275"/>
    </location>
</feature>
<proteinExistence type="inferred from homology"/>
<dbReference type="Pfam" id="PF01935">
    <property type="entry name" value="DUF87"/>
    <property type="match status" value="1"/>
</dbReference>
<protein>
    <submittedName>
        <fullName evidence="7">ATPase</fullName>
    </submittedName>
</protein>
<dbReference type="GO" id="GO:0043139">
    <property type="term" value="F:5'-3' DNA helicase activity"/>
    <property type="evidence" value="ECO:0007669"/>
    <property type="project" value="UniProtKB-EC"/>
</dbReference>
<comment type="similarity">
    <text evidence="1">Belongs to the HerA family.</text>
</comment>
<gene>
    <name evidence="7" type="ordered locus">CENSYa_0695</name>
</gene>
<evidence type="ECO:0000256" key="2">
    <source>
        <dbReference type="ARBA" id="ARBA00034617"/>
    </source>
</evidence>
<dbReference type="KEGG" id="csy:CENSYa_0695"/>
<evidence type="ECO:0000256" key="5">
    <source>
        <dbReference type="SAM" id="MobiDB-lite"/>
    </source>
</evidence>
<comment type="catalytic activity">
    <reaction evidence="3">
        <text>ATP + H2O = ADP + phosphate + H(+)</text>
        <dbReference type="Rhea" id="RHEA:13065"/>
        <dbReference type="ChEBI" id="CHEBI:15377"/>
        <dbReference type="ChEBI" id="CHEBI:15378"/>
        <dbReference type="ChEBI" id="CHEBI:30616"/>
        <dbReference type="ChEBI" id="CHEBI:43474"/>
        <dbReference type="ChEBI" id="CHEBI:456216"/>
        <dbReference type="EC" id="5.6.2.3"/>
    </reaction>
</comment>
<evidence type="ECO:0000256" key="4">
    <source>
        <dbReference type="ARBA" id="ARBA00048988"/>
    </source>
</evidence>
<feature type="region of interest" description="Disordered" evidence="5">
    <location>
        <begin position="829"/>
        <end position="852"/>
    </location>
</feature>
<reference evidence="7 8" key="1">
    <citation type="journal article" date="2006" name="Proc. Natl. Acad. Sci. U.S.A.">
        <title>Genomic analysis of the uncultivated marine crenarchaeote Cenarchaeum symbiosum.</title>
        <authorList>
            <person name="Hallam S.J."/>
            <person name="Konstantinidis K.T."/>
            <person name="Putnam N."/>
            <person name="Schleper C."/>
            <person name="Watanabe Y."/>
            <person name="Sugahara J."/>
            <person name="Preston C."/>
            <person name="de la Torre J."/>
            <person name="Richardson P.M."/>
            <person name="DeLong E.F."/>
        </authorList>
    </citation>
    <scope>NUCLEOTIDE SEQUENCE [LARGE SCALE GENOMIC DNA]</scope>
    <source>
        <strain evidence="8">A</strain>
    </source>
</reference>
<evidence type="ECO:0000256" key="3">
    <source>
        <dbReference type="ARBA" id="ARBA00048954"/>
    </source>
</evidence>
<dbReference type="AlphaFoldDB" id="A0RVG1"/>
<dbReference type="InterPro" id="IPR008571">
    <property type="entry name" value="HerA-like"/>
</dbReference>
<evidence type="ECO:0000313" key="7">
    <source>
        <dbReference type="EMBL" id="ABK77328.1"/>
    </source>
</evidence>
<feature type="region of interest" description="Disordered" evidence="5">
    <location>
        <begin position="1"/>
        <end position="35"/>
    </location>
</feature>
<dbReference type="Proteomes" id="UP000000758">
    <property type="component" value="Chromosome"/>
</dbReference>
<name>A0RVG1_CENSY</name>
<feature type="region of interest" description="Disordered" evidence="5">
    <location>
        <begin position="715"/>
        <end position="735"/>
    </location>
</feature>
<evidence type="ECO:0000256" key="1">
    <source>
        <dbReference type="ARBA" id="ARBA00007816"/>
    </source>
</evidence>
<dbReference type="SUPFAM" id="SSF52540">
    <property type="entry name" value="P-loop containing nucleoside triphosphate hydrolases"/>
    <property type="match status" value="1"/>
</dbReference>
<evidence type="ECO:0000313" key="8">
    <source>
        <dbReference type="Proteomes" id="UP000000758"/>
    </source>
</evidence>
<dbReference type="InterPro" id="IPR002789">
    <property type="entry name" value="HerA_central"/>
</dbReference>
<comment type="catalytic activity">
    <reaction evidence="4">
        <text>ATP + H2O = ADP + phosphate + H(+)</text>
        <dbReference type="Rhea" id="RHEA:13065"/>
        <dbReference type="ChEBI" id="CHEBI:15377"/>
        <dbReference type="ChEBI" id="CHEBI:15378"/>
        <dbReference type="ChEBI" id="CHEBI:30616"/>
        <dbReference type="ChEBI" id="CHEBI:43474"/>
        <dbReference type="ChEBI" id="CHEBI:456216"/>
        <dbReference type="EC" id="5.6.2.4"/>
    </reaction>
</comment>
<organism evidence="7 8">
    <name type="scientific">Cenarchaeum symbiosum (strain A)</name>
    <dbReference type="NCBI Taxonomy" id="414004"/>
    <lineage>
        <taxon>Archaea</taxon>
        <taxon>Nitrososphaerota</taxon>
        <taxon>Candidatus Cenarchaeales</taxon>
        <taxon>Candidatus Cenarchaeaceae</taxon>
        <taxon>Candidatus Cenarchaeum</taxon>
    </lineage>
</organism>
<sequence length="883" mass="97136">MFGKKSPAQEPKVEPDTDYVGFRYGSKSEAPPGQEDRAYGLTASERVHMAIFGLPGCGKSSILKLLCYQNIQKNQGFTVIDPHGELARDVMGMVPPERQGDIIYVNPGALYRFGRCIQINPLDARHENERYVVVMAFVNVLYNLYRDSWGPRLETVLRNAANALVESPGHNSLGNISAMITDEGARREILRRVASKSVRHFWTEIFAKQYSRDAGSAAYNKIDKILATPTVAAMFDCTESSVDVADIIRNKRMLIVDLSTGASDDIARFLGSIFLNAIYVEAKKRIDSGGDLAEARSNPHYVYIDEAHMFSNHTMSEMLRTLRKFGVKVALATQTCNAYEREFADEIPGVCKTLITGKCDFNTARLLRSVMPAGTEEMQRLPNHTFVMSTDEGGVPASATFRARPVPFAGSDVHDWADAARKSVEKWGVEADIEKYAPTKSSGVLFEPVEALIVHLLHFDARDWFREQLIEAAGMVFPGIRQRSVSLAAERLAREGYVAVRYPDAGGHSLKKRYVIAEKAYSLYLTQAAGGRRGGGDDHQDVVNRIMDRNMKRHRYCIPDLGEGGPNMADLSVVEPAITRDADGGLSYDPHRWSERSLAVEVETAPKKHMAHSVKNYTKSAGPGRFVWFVCFESDGRRRLEREIRRKHPEPAGLLMDVIEYPEVALGTQEIPCTEEGAFTDTGAPGIQEICRMIADSEALSHGRGSLAEQAADAHKSSKKNIEGTPVPGTGGHKGVSHVTAAGRVRMTSLEYSVYSVVRAHGGFAADTKKIAEKLGGNVSVRGIYGAIRGLVDKGVLVWGEASYRHEEGSLDGRGTKRSTRMKKTLELAEQKPWPPRDGPGDSGGAPLDLSSMDSGMLAFALADPAVGEEQRARVREELARRG</sequence>
<dbReference type="EMBL" id="DP000238">
    <property type="protein sequence ID" value="ABK77328.1"/>
    <property type="molecule type" value="Genomic_DNA"/>
</dbReference>
<dbReference type="PANTHER" id="PTHR42957:SF1">
    <property type="entry name" value="HELICASE MJ1565-RELATED"/>
    <property type="match status" value="1"/>
</dbReference>
<dbReference type="EnsemblBacteria" id="ABK77328">
    <property type="protein sequence ID" value="ABK77328"/>
    <property type="gene ID" value="CENSYa_0695"/>
</dbReference>
<dbReference type="CDD" id="cd01127">
    <property type="entry name" value="TrwB_TraG_TraD_VirD4"/>
    <property type="match status" value="1"/>
</dbReference>
<dbReference type="STRING" id="414004.CENSYa_0695"/>
<evidence type="ECO:0000259" key="6">
    <source>
        <dbReference type="Pfam" id="PF01935"/>
    </source>
</evidence>
<dbReference type="Gene3D" id="3.40.50.300">
    <property type="entry name" value="P-loop containing nucleotide triphosphate hydrolases"/>
    <property type="match status" value="2"/>
</dbReference>
<dbReference type="PANTHER" id="PTHR42957">
    <property type="entry name" value="HELICASE MJ1565-RELATED"/>
    <property type="match status" value="1"/>
</dbReference>
<comment type="catalytic activity">
    <reaction evidence="2">
        <text>Couples ATP hydrolysis with the unwinding of duplex DNA by translocating in the 3'-5' direction.</text>
        <dbReference type="EC" id="5.6.2.4"/>
    </reaction>
</comment>
<dbReference type="GO" id="GO:0043138">
    <property type="term" value="F:3'-5' DNA helicase activity"/>
    <property type="evidence" value="ECO:0007669"/>
    <property type="project" value="UniProtKB-EC"/>
</dbReference>
<keyword evidence="8" id="KW-1185">Reference proteome</keyword>